<dbReference type="PIRSF" id="PIRSF018249">
    <property type="entry name" value="MyrA_prd"/>
    <property type="match status" value="1"/>
</dbReference>
<protein>
    <submittedName>
        <fullName evidence="3">23S rRNA (Guanine745-N1)-methyltransferase</fullName>
        <ecNumber evidence="3">2.1.1.187</ecNumber>
    </submittedName>
</protein>
<dbReference type="EMBL" id="JAFBEV010000003">
    <property type="protein sequence ID" value="MBM7657105.1"/>
    <property type="molecule type" value="Genomic_DNA"/>
</dbReference>
<reference evidence="3 4" key="1">
    <citation type="submission" date="2021-01" db="EMBL/GenBank/DDBJ databases">
        <title>Genomic Encyclopedia of Type Strains, Phase IV (KMG-IV): sequencing the most valuable type-strain genomes for metagenomic binning, comparative biology and taxonomic classification.</title>
        <authorList>
            <person name="Goeker M."/>
        </authorList>
    </citation>
    <scope>NUCLEOTIDE SEQUENCE [LARGE SCALE GENOMIC DNA]</scope>
    <source>
        <strain evidence="3 4">DSM 100968</strain>
    </source>
</reference>
<keyword evidence="3" id="KW-0489">Methyltransferase</keyword>
<sequence length="296" mass="33811">MERISKKEYSARLFQKNISLFKCPYCGQPLQIENEKSLICSKRHTFDLAKQGSVNLLVKPSHTEYDQELFECRRRMMRDVGLFRPLLEWICDRIRRNHQSKELAILDVGCGEGTHLNQIVTHLQAIGYPQTLGVGIDIAKDGVTQAAKSYPGNLWLVADLAHAPVADQSFDIILNILSPSHYESFHRIAKIGGWTIKVVPASGYLKELRTFFHGESEKQAYSNESVIANFRNHYSTFETHALTYERILSGHQLFDLMRMTPLSWHASESKKKEWLSQQTCTITVDLSILIGKEGDQ</sequence>
<proteinExistence type="predicted"/>
<dbReference type="InterPro" id="IPR048647">
    <property type="entry name" value="RlmA_N"/>
</dbReference>
<dbReference type="Proteomes" id="UP000823201">
    <property type="component" value="Unassembled WGS sequence"/>
</dbReference>
<comment type="caution">
    <text evidence="3">The sequence shown here is derived from an EMBL/GenBank/DDBJ whole genome shotgun (WGS) entry which is preliminary data.</text>
</comment>
<organism evidence="3 4">
    <name type="scientific">Sporolactobacillus spathodeae</name>
    <dbReference type="NCBI Taxonomy" id="1465502"/>
    <lineage>
        <taxon>Bacteria</taxon>
        <taxon>Bacillati</taxon>
        <taxon>Bacillota</taxon>
        <taxon>Bacilli</taxon>
        <taxon>Bacillales</taxon>
        <taxon>Sporolactobacillaceae</taxon>
        <taxon>Sporolactobacillus</taxon>
    </lineage>
</organism>
<dbReference type="Pfam" id="PF13649">
    <property type="entry name" value="Methyltransf_25"/>
    <property type="match status" value="1"/>
</dbReference>
<feature type="domain" description="Methyltransferase" evidence="1">
    <location>
        <begin position="105"/>
        <end position="181"/>
    </location>
</feature>
<evidence type="ECO:0000259" key="2">
    <source>
        <dbReference type="Pfam" id="PF21302"/>
    </source>
</evidence>
<dbReference type="RefSeq" id="WP_205005462.1">
    <property type="nucleotide sequence ID" value="NZ_CBCRXA010000003.1"/>
</dbReference>
<feature type="domain" description="23S rRNA (guanine(745)-N(1))-methyltransferase N-terminal" evidence="2">
    <location>
        <begin position="21"/>
        <end position="57"/>
    </location>
</feature>
<evidence type="ECO:0000259" key="1">
    <source>
        <dbReference type="Pfam" id="PF13649"/>
    </source>
</evidence>
<dbReference type="CDD" id="cd02440">
    <property type="entry name" value="AdoMet_MTases"/>
    <property type="match status" value="1"/>
</dbReference>
<evidence type="ECO:0000313" key="3">
    <source>
        <dbReference type="EMBL" id="MBM7657105.1"/>
    </source>
</evidence>
<name>A0ABS2Q6Q6_9BACL</name>
<dbReference type="InterPro" id="IPR041698">
    <property type="entry name" value="Methyltransf_25"/>
</dbReference>
<gene>
    <name evidence="3" type="ORF">JOC27_000546</name>
</gene>
<accession>A0ABS2Q6Q6</accession>
<dbReference type="GO" id="GO:0052911">
    <property type="term" value="F:23S rRNA (guanine(745)-N(1))-methyltransferase activity"/>
    <property type="evidence" value="ECO:0007669"/>
    <property type="project" value="UniProtKB-EC"/>
</dbReference>
<keyword evidence="3" id="KW-0808">Transferase</keyword>
<dbReference type="SUPFAM" id="SSF53335">
    <property type="entry name" value="S-adenosyl-L-methionine-dependent methyltransferases"/>
    <property type="match status" value="1"/>
</dbReference>
<evidence type="ECO:0000313" key="4">
    <source>
        <dbReference type="Proteomes" id="UP000823201"/>
    </source>
</evidence>
<dbReference type="EC" id="2.1.1.187" evidence="3"/>
<dbReference type="InterPro" id="IPR016718">
    <property type="entry name" value="rRNA_m1G-MeTrfase_A_prd"/>
</dbReference>
<dbReference type="Pfam" id="PF21302">
    <property type="entry name" value="Zn_ribbon_RlmA"/>
    <property type="match status" value="1"/>
</dbReference>
<keyword evidence="4" id="KW-1185">Reference proteome</keyword>
<dbReference type="Gene3D" id="3.40.50.150">
    <property type="entry name" value="Vaccinia Virus protein VP39"/>
    <property type="match status" value="1"/>
</dbReference>
<dbReference type="InterPro" id="IPR029063">
    <property type="entry name" value="SAM-dependent_MTases_sf"/>
</dbReference>